<organism evidence="6 7">
    <name type="scientific">Larinioides sclopetarius</name>
    <dbReference type="NCBI Taxonomy" id="280406"/>
    <lineage>
        <taxon>Eukaryota</taxon>
        <taxon>Metazoa</taxon>
        <taxon>Ecdysozoa</taxon>
        <taxon>Arthropoda</taxon>
        <taxon>Chelicerata</taxon>
        <taxon>Arachnida</taxon>
        <taxon>Araneae</taxon>
        <taxon>Araneomorphae</taxon>
        <taxon>Entelegynae</taxon>
        <taxon>Araneoidea</taxon>
        <taxon>Araneidae</taxon>
        <taxon>Larinioides</taxon>
    </lineage>
</organism>
<protein>
    <recommendedName>
        <fullName evidence="5">Fibrinogen C-terminal domain-containing protein</fullName>
    </recommendedName>
</protein>
<dbReference type="Proteomes" id="UP001497382">
    <property type="component" value="Unassembled WGS sequence"/>
</dbReference>
<dbReference type="InterPro" id="IPR002181">
    <property type="entry name" value="Fibrinogen_a/b/g_C_dom"/>
</dbReference>
<keyword evidence="2" id="KW-1015">Disulfide bond</keyword>
<evidence type="ECO:0000256" key="2">
    <source>
        <dbReference type="ARBA" id="ARBA00023157"/>
    </source>
</evidence>
<keyword evidence="4" id="KW-0732">Signal</keyword>
<dbReference type="Pfam" id="PF00147">
    <property type="entry name" value="Fibrinogen_C"/>
    <property type="match status" value="1"/>
</dbReference>
<proteinExistence type="predicted"/>
<reference evidence="6 7" key="1">
    <citation type="submission" date="2024-04" db="EMBL/GenBank/DDBJ databases">
        <authorList>
            <person name="Rising A."/>
            <person name="Reimegard J."/>
            <person name="Sonavane S."/>
            <person name="Akerstrom W."/>
            <person name="Nylinder S."/>
            <person name="Hedman E."/>
            <person name="Kallberg Y."/>
        </authorList>
    </citation>
    <scope>NUCLEOTIDE SEQUENCE [LARGE SCALE GENOMIC DNA]</scope>
</reference>
<dbReference type="SUPFAM" id="SSF56496">
    <property type="entry name" value="Fibrinogen C-terminal domain-like"/>
    <property type="match status" value="1"/>
</dbReference>
<dbReference type="InterPro" id="IPR036056">
    <property type="entry name" value="Fibrinogen-like_C"/>
</dbReference>
<dbReference type="SMART" id="SM00186">
    <property type="entry name" value="FBG"/>
    <property type="match status" value="1"/>
</dbReference>
<keyword evidence="1" id="KW-0106">Calcium</keyword>
<comment type="function">
    <text evidence="3">Lectin involved in innate immunity. Agglutinates all types of human erythrocytes, Gram-positive and Gram-negative bacteria. Has a stronger agglutinating activity towards Gram-negative bacteria than towards Gram-positive bacteria. Specifically recognizes acetyl group-containing substances on agglutinated cells. The hemagglutinating activity was inhibited by EDTA, acetyl group-containing mono- and disaccharides, N-acetyl derivatives of amino acids, other acetyl group-containing substances, propionamide and benzamide. Enhances the antimicrobial activity of big defensin against Gram-positive bacteria but not against Gram-negative bacteria.</text>
</comment>
<dbReference type="PROSITE" id="PS00514">
    <property type="entry name" value="FIBRINOGEN_C_1"/>
    <property type="match status" value="1"/>
</dbReference>
<evidence type="ECO:0000256" key="3">
    <source>
        <dbReference type="ARBA" id="ARBA00053344"/>
    </source>
</evidence>
<dbReference type="AlphaFoldDB" id="A0AAV2AWP5"/>
<dbReference type="PROSITE" id="PS51406">
    <property type="entry name" value="FIBRINOGEN_C_2"/>
    <property type="match status" value="1"/>
</dbReference>
<evidence type="ECO:0000256" key="1">
    <source>
        <dbReference type="ARBA" id="ARBA00022837"/>
    </source>
</evidence>
<dbReference type="Gene3D" id="3.90.215.10">
    <property type="entry name" value="Gamma Fibrinogen, chain A, domain 1"/>
    <property type="match status" value="1"/>
</dbReference>
<dbReference type="GO" id="GO:0005615">
    <property type="term" value="C:extracellular space"/>
    <property type="evidence" value="ECO:0007669"/>
    <property type="project" value="TreeGrafter"/>
</dbReference>
<dbReference type="PANTHER" id="PTHR19143:SF426">
    <property type="entry name" value="RE19569P"/>
    <property type="match status" value="1"/>
</dbReference>
<dbReference type="InterPro" id="IPR014716">
    <property type="entry name" value="Fibrinogen_a/b/g_C_1"/>
</dbReference>
<dbReference type="EMBL" id="CAXIEN010000218">
    <property type="protein sequence ID" value="CAL1287509.1"/>
    <property type="molecule type" value="Genomic_DNA"/>
</dbReference>
<feature type="domain" description="Fibrinogen C-terminal" evidence="5">
    <location>
        <begin position="423"/>
        <end position="647"/>
    </location>
</feature>
<evidence type="ECO:0000256" key="4">
    <source>
        <dbReference type="SAM" id="SignalP"/>
    </source>
</evidence>
<feature type="signal peptide" evidence="4">
    <location>
        <begin position="1"/>
        <end position="23"/>
    </location>
</feature>
<dbReference type="GO" id="GO:0030246">
    <property type="term" value="F:carbohydrate binding"/>
    <property type="evidence" value="ECO:0007669"/>
    <property type="project" value="UniProtKB-ARBA"/>
</dbReference>
<dbReference type="PANTHER" id="PTHR19143">
    <property type="entry name" value="FIBRINOGEN/TENASCIN/ANGIOPOEITIN"/>
    <property type="match status" value="1"/>
</dbReference>
<evidence type="ECO:0000313" key="6">
    <source>
        <dbReference type="EMBL" id="CAL1287509.1"/>
    </source>
</evidence>
<accession>A0AAV2AWP5</accession>
<evidence type="ECO:0000313" key="7">
    <source>
        <dbReference type="Proteomes" id="UP001497382"/>
    </source>
</evidence>
<dbReference type="InterPro" id="IPR020837">
    <property type="entry name" value="Fibrinogen_CS"/>
</dbReference>
<dbReference type="InterPro" id="IPR050373">
    <property type="entry name" value="Fibrinogen_C-term_domain"/>
</dbReference>
<gene>
    <name evidence="6" type="ORF">LARSCL_LOCUS14867</name>
</gene>
<name>A0AAV2AWP5_9ARAC</name>
<evidence type="ECO:0000259" key="5">
    <source>
        <dbReference type="PROSITE" id="PS51406"/>
    </source>
</evidence>
<keyword evidence="7" id="KW-1185">Reference proteome</keyword>
<dbReference type="NCBIfam" id="NF040941">
    <property type="entry name" value="GGGWT_bact"/>
    <property type="match status" value="1"/>
</dbReference>
<dbReference type="GO" id="GO:0098609">
    <property type="term" value="P:cell-cell adhesion"/>
    <property type="evidence" value="ECO:0007669"/>
    <property type="project" value="UniProtKB-ARBA"/>
</dbReference>
<dbReference type="FunFam" id="3.90.215.10:FF:000001">
    <property type="entry name" value="Tenascin isoform 1"/>
    <property type="match status" value="1"/>
</dbReference>
<feature type="chain" id="PRO_5043819314" description="Fibrinogen C-terminal domain-containing protein" evidence="4">
    <location>
        <begin position="24"/>
        <end position="655"/>
    </location>
</feature>
<sequence>MMDFCLLCFTSVLMFSIVPSARTGHHELRRELASVKEIVAGVERKLDAILDSDSGRKSHRIESTLNSLLSKVVDINRKSQLLSEIHQDNDARKEILQRISRTLEEIGRKQMTSIEKKNEVEIERLDKLSENVQALFQIFGGMNRKLDDLQTRIERMPSSACPTNDLKFFITKKIDSLTASTALLSECLECDRESLKDVLHSFVRHPLDNVAKKCSPSDLERTIGRILESKWKDMMDSLQSVLHFKLEGFSSKLEDSIQNSNCAIEKTSRLNVHDIAYSHDTAQELKAAGKGEDGSPQRETPGRIFRKLWRRMTEPINKVGEKMEALSQSLELTHQKYHNETLKKLREWTGKGKGAESCTAQIQAIQNSTKETAQRLGHMESRQLAVQNVCTKILKEVEGVKTTLRVGNSVSVPGVTEAYHTGPGEGYLATSCADLQAQGTIKTGIYTIKPKDATEPFLAYCDLETEGGGWTVLQRRGDFGDEFRQNFTQNWEMYKRGFGDPQREFWIGNEKIHILSSQDDVKLRVELQDFDDNTAYAEYSRFKVEDENKQYRLSVGGYHGNATDSLSLHDGKMFSTHDRDNDEVASCCNCADTFKGGWWYYRCFEANLNGPYHTDPTENGYFLGIIWERWKGDYSLKSSEMKIRPLSFEDHVEDP</sequence>
<comment type="caution">
    <text evidence="6">The sequence shown here is derived from an EMBL/GenBank/DDBJ whole genome shotgun (WGS) entry which is preliminary data.</text>
</comment>
<dbReference type="CDD" id="cd00087">
    <property type="entry name" value="FReD"/>
    <property type="match status" value="1"/>
</dbReference>